<keyword evidence="2 5" id="KW-0812">Transmembrane</keyword>
<dbReference type="EMBL" id="CP003379">
    <property type="protein sequence ID" value="AFL87556.1"/>
    <property type="molecule type" value="Genomic_DNA"/>
</dbReference>
<evidence type="ECO:0000256" key="5">
    <source>
        <dbReference type="SAM" id="Phobius"/>
    </source>
</evidence>
<keyword evidence="7" id="KW-0436">Ligase</keyword>
<evidence type="ECO:0000313" key="8">
    <source>
        <dbReference type="Proteomes" id="UP000006056"/>
    </source>
</evidence>
<evidence type="ECO:0000313" key="7">
    <source>
        <dbReference type="EMBL" id="AFL87556.1"/>
    </source>
</evidence>
<dbReference type="RefSeq" id="WP_014785125.1">
    <property type="nucleotide sequence ID" value="NC_018014.1"/>
</dbReference>
<keyword evidence="8" id="KW-1185">Reference proteome</keyword>
<feature type="transmembrane region" description="Helical" evidence="5">
    <location>
        <begin position="347"/>
        <end position="365"/>
    </location>
</feature>
<feature type="transmembrane region" description="Helical" evidence="5">
    <location>
        <begin position="198"/>
        <end position="215"/>
    </location>
</feature>
<reference evidence="7 8" key="1">
    <citation type="submission" date="2012-06" db="EMBL/GenBank/DDBJ databases">
        <title>Complete genome of Terriglobus roseus DSM 18391.</title>
        <authorList>
            <consortium name="US DOE Joint Genome Institute (JGI-PGF)"/>
            <person name="Lucas S."/>
            <person name="Copeland A."/>
            <person name="Lapidus A."/>
            <person name="Glavina del Rio T."/>
            <person name="Dalin E."/>
            <person name="Tice H."/>
            <person name="Bruce D."/>
            <person name="Goodwin L."/>
            <person name="Pitluck S."/>
            <person name="Peters L."/>
            <person name="Mikhailova N."/>
            <person name="Munk A.C.C."/>
            <person name="Kyrpides N."/>
            <person name="Mavromatis K."/>
            <person name="Ivanova N."/>
            <person name="Brettin T."/>
            <person name="Detter J.C."/>
            <person name="Han C."/>
            <person name="Larimer F."/>
            <person name="Land M."/>
            <person name="Hauser L."/>
            <person name="Markowitz V."/>
            <person name="Cheng J.-F."/>
            <person name="Hugenholtz P."/>
            <person name="Woyke T."/>
            <person name="Wu D."/>
            <person name="Brambilla E."/>
            <person name="Klenk H.-P."/>
            <person name="Eisen J.A."/>
        </authorList>
    </citation>
    <scope>NUCLEOTIDE SEQUENCE [LARGE SCALE GENOMIC DNA]</scope>
    <source>
        <strain evidence="8">DSM 18391 / NRRL B-41598 / KBS 63</strain>
    </source>
</reference>
<dbReference type="PANTHER" id="PTHR37422">
    <property type="entry name" value="TEICHURONIC ACID BIOSYNTHESIS PROTEIN TUAE"/>
    <property type="match status" value="1"/>
</dbReference>
<dbReference type="GO" id="GO:0016874">
    <property type="term" value="F:ligase activity"/>
    <property type="evidence" value="ECO:0007669"/>
    <property type="project" value="UniProtKB-KW"/>
</dbReference>
<dbReference type="InterPro" id="IPR007016">
    <property type="entry name" value="O-antigen_ligase-rel_domated"/>
</dbReference>
<evidence type="ECO:0000256" key="1">
    <source>
        <dbReference type="ARBA" id="ARBA00004141"/>
    </source>
</evidence>
<dbReference type="Pfam" id="PF04932">
    <property type="entry name" value="Wzy_C"/>
    <property type="match status" value="1"/>
</dbReference>
<feature type="transmembrane region" description="Helical" evidence="5">
    <location>
        <begin position="89"/>
        <end position="107"/>
    </location>
</feature>
<dbReference type="KEGG" id="trs:Terro_1246"/>
<dbReference type="HOGENOM" id="CLU_583848_0_0_0"/>
<comment type="subcellular location">
    <subcellularLocation>
        <location evidence="1">Membrane</location>
        <topology evidence="1">Multi-pass membrane protein</topology>
    </subcellularLocation>
</comment>
<protein>
    <submittedName>
        <fullName evidence="7">Lipid A core-O-antigen ligase-like enyme</fullName>
    </submittedName>
</protein>
<dbReference type="AlphaFoldDB" id="I3ZE88"/>
<keyword evidence="3 5" id="KW-1133">Transmembrane helix</keyword>
<feature type="transmembrane region" description="Helical" evidence="5">
    <location>
        <begin position="222"/>
        <end position="240"/>
    </location>
</feature>
<accession>I3ZE88</accession>
<name>I3ZE88_TERRK</name>
<sequence>MQVMMDPAGASSLKALALYTVVVAGAVGTLALRSELGIYLLTVLLPLQTTRYHLHGLPLGSNIVDILLICTLIGTLIRPPNSESKRPAILTFLALLCGFYLLSLWRGAFYLGGQMPISFADPRLVDYKNFIVMPLLAFVALRAIRTKAQIAVVIALCCITAVAVDYSYLKSASGRDFSHYAEETRDAGPLGYAGENGLASYMAEITAFILPILALRKKAGVRLLIVVCVAANIVCVLFSYSREAYLALALTLCFIAVVRVRWLFVPLLCLAIGSQMILPQAVLERIAMTYTRPNAGEAAALDASAQERVLLWTDAINLFQSNPVIGTGFLTYSRLGRVGSYQDTHNFYLKMLVETGVVGLALFLLQLLLLFRQGLRLFVSATDRFLSLVGLGYAALILAAAIVNVFGDRWMFIQVDSNLWILLGCVLSASSLSSDTPTAPVNHKAEPRLRHAWHGSPTPTLALEGATQ</sequence>
<organism evidence="7 8">
    <name type="scientific">Terriglobus roseus (strain DSM 18391 / NRRL B-41598 / KBS 63)</name>
    <dbReference type="NCBI Taxonomy" id="926566"/>
    <lineage>
        <taxon>Bacteria</taxon>
        <taxon>Pseudomonadati</taxon>
        <taxon>Acidobacteriota</taxon>
        <taxon>Terriglobia</taxon>
        <taxon>Terriglobales</taxon>
        <taxon>Acidobacteriaceae</taxon>
        <taxon>Terriglobus</taxon>
    </lineage>
</organism>
<dbReference type="OrthoDB" id="6017565at2"/>
<evidence type="ECO:0000259" key="6">
    <source>
        <dbReference type="Pfam" id="PF04932"/>
    </source>
</evidence>
<gene>
    <name evidence="7" type="ordered locus">Terro_1246</name>
</gene>
<evidence type="ECO:0000256" key="3">
    <source>
        <dbReference type="ARBA" id="ARBA00022989"/>
    </source>
</evidence>
<dbReference type="GO" id="GO:0016020">
    <property type="term" value="C:membrane"/>
    <property type="evidence" value="ECO:0007669"/>
    <property type="project" value="UniProtKB-SubCell"/>
</dbReference>
<feature type="transmembrane region" description="Helical" evidence="5">
    <location>
        <begin position="127"/>
        <end position="144"/>
    </location>
</feature>
<dbReference type="eggNOG" id="COG3307">
    <property type="taxonomic scope" value="Bacteria"/>
</dbReference>
<feature type="transmembrane region" description="Helical" evidence="5">
    <location>
        <begin position="57"/>
        <end position="77"/>
    </location>
</feature>
<feature type="domain" description="O-antigen ligase-related" evidence="6">
    <location>
        <begin position="229"/>
        <end position="364"/>
    </location>
</feature>
<proteinExistence type="predicted"/>
<feature type="transmembrane region" description="Helical" evidence="5">
    <location>
        <begin position="151"/>
        <end position="169"/>
    </location>
</feature>
<keyword evidence="4 5" id="KW-0472">Membrane</keyword>
<dbReference type="STRING" id="926566.Terro_1246"/>
<dbReference type="PANTHER" id="PTHR37422:SF13">
    <property type="entry name" value="LIPOPOLYSACCHARIDE BIOSYNTHESIS PROTEIN PA4999-RELATED"/>
    <property type="match status" value="1"/>
</dbReference>
<dbReference type="InterPro" id="IPR051533">
    <property type="entry name" value="WaaL-like"/>
</dbReference>
<evidence type="ECO:0000256" key="4">
    <source>
        <dbReference type="ARBA" id="ARBA00023136"/>
    </source>
</evidence>
<feature type="transmembrane region" description="Helical" evidence="5">
    <location>
        <begin position="385"/>
        <end position="406"/>
    </location>
</feature>
<evidence type="ECO:0000256" key="2">
    <source>
        <dbReference type="ARBA" id="ARBA00022692"/>
    </source>
</evidence>
<dbReference type="Proteomes" id="UP000006056">
    <property type="component" value="Chromosome"/>
</dbReference>